<dbReference type="RefSeq" id="XP_013070052.2">
    <property type="nucleotide sequence ID" value="XM_013214598.2"/>
</dbReference>
<evidence type="ECO:0000256" key="5">
    <source>
        <dbReference type="PROSITE-ProRule" id="PRU00309"/>
    </source>
</evidence>
<dbReference type="OrthoDB" id="5988291at2759"/>
<proteinExistence type="predicted"/>
<protein>
    <submittedName>
        <fullName evidence="8">Uncharacterized protein LOC106057423</fullName>
    </submittedName>
</protein>
<dbReference type="PROSITE" id="PS50950">
    <property type="entry name" value="ZF_THAP"/>
    <property type="match status" value="1"/>
</dbReference>
<dbReference type="Gene3D" id="6.20.210.20">
    <property type="entry name" value="THAP domain"/>
    <property type="match status" value="1"/>
</dbReference>
<dbReference type="AlphaFoldDB" id="A0A9U8E3E9"/>
<dbReference type="SUPFAM" id="SSF57716">
    <property type="entry name" value="Glucocorticoid receptor-like (DNA-binding domain)"/>
    <property type="match status" value="1"/>
</dbReference>
<accession>A0A9U8E3E9</accession>
<keyword evidence="4 5" id="KW-0238">DNA-binding</keyword>
<dbReference type="GO" id="GO:0043565">
    <property type="term" value="F:sequence-specific DNA binding"/>
    <property type="evidence" value="ECO:0007669"/>
    <property type="project" value="InterPro"/>
</dbReference>
<feature type="domain" description="THAP-type" evidence="6">
    <location>
        <begin position="1"/>
        <end position="98"/>
    </location>
</feature>
<organism evidence="7 8">
    <name type="scientific">Biomphalaria glabrata</name>
    <name type="common">Bloodfluke planorb</name>
    <name type="synonym">Freshwater snail</name>
    <dbReference type="NCBI Taxonomy" id="6526"/>
    <lineage>
        <taxon>Eukaryota</taxon>
        <taxon>Metazoa</taxon>
        <taxon>Spiralia</taxon>
        <taxon>Lophotrochozoa</taxon>
        <taxon>Mollusca</taxon>
        <taxon>Gastropoda</taxon>
        <taxon>Heterobranchia</taxon>
        <taxon>Euthyneura</taxon>
        <taxon>Panpulmonata</taxon>
        <taxon>Hygrophila</taxon>
        <taxon>Lymnaeoidea</taxon>
        <taxon>Planorbidae</taxon>
        <taxon>Biomphalaria</taxon>
    </lineage>
</organism>
<dbReference type="InterPro" id="IPR006612">
    <property type="entry name" value="THAP_Znf"/>
</dbReference>
<evidence type="ECO:0000259" key="6">
    <source>
        <dbReference type="PROSITE" id="PS50950"/>
    </source>
</evidence>
<evidence type="ECO:0000256" key="4">
    <source>
        <dbReference type="ARBA" id="ARBA00023125"/>
    </source>
</evidence>
<keyword evidence="2 5" id="KW-0863">Zinc-finger</keyword>
<evidence type="ECO:0000313" key="8">
    <source>
        <dbReference type="RefSeq" id="XP_013070052.2"/>
    </source>
</evidence>
<evidence type="ECO:0000256" key="2">
    <source>
        <dbReference type="ARBA" id="ARBA00022771"/>
    </source>
</evidence>
<dbReference type="SMART" id="SM00980">
    <property type="entry name" value="THAP"/>
    <property type="match status" value="1"/>
</dbReference>
<gene>
    <name evidence="8" type="primary">LOC106057423</name>
</gene>
<keyword evidence="3" id="KW-0862">Zinc</keyword>
<evidence type="ECO:0000313" key="7">
    <source>
        <dbReference type="Proteomes" id="UP001165740"/>
    </source>
</evidence>
<dbReference type="InterPro" id="IPR038441">
    <property type="entry name" value="THAP_Znf_sf"/>
</dbReference>
<dbReference type="SMART" id="SM00692">
    <property type="entry name" value="DM3"/>
    <property type="match status" value="1"/>
</dbReference>
<name>A0A9U8E3E9_BIOGL</name>
<dbReference type="GeneID" id="106057423"/>
<reference evidence="8" key="1">
    <citation type="submission" date="2025-08" db="UniProtKB">
        <authorList>
            <consortium name="RefSeq"/>
        </authorList>
    </citation>
    <scope>IDENTIFICATION</scope>
</reference>
<dbReference type="GO" id="GO:0008270">
    <property type="term" value="F:zinc ion binding"/>
    <property type="evidence" value="ECO:0007669"/>
    <property type="project" value="UniProtKB-KW"/>
</dbReference>
<evidence type="ECO:0000256" key="3">
    <source>
        <dbReference type="ARBA" id="ARBA00022833"/>
    </source>
</evidence>
<dbReference type="Pfam" id="PF05485">
    <property type="entry name" value="THAP"/>
    <property type="match status" value="1"/>
</dbReference>
<sequence length="226" mass="25663">MKYCSSACCSSSNHKDKISKYADTEINVSFHLFPRDEVLKGKWEKFIRLKSKYFTKAYANSYLCSNHFERSCFSNFIAVEMGFEKKLKLISCAVPTIHWISRPKAKNSIINDSDRSTTETYSGSKRKSKALVKRNALKRLKSLINDNATVVLVPETTESDLTSVSEVATVADPVKLPVYHMCTSIQTDTFETGNKKVQCNIQSHKRSKYTQCCMTIMKDTGTQTEM</sequence>
<dbReference type="InterPro" id="IPR026516">
    <property type="entry name" value="THAP1/10"/>
</dbReference>
<keyword evidence="1" id="KW-0479">Metal-binding</keyword>
<dbReference type="PANTHER" id="PTHR46600">
    <property type="entry name" value="THAP DOMAIN-CONTAINING"/>
    <property type="match status" value="1"/>
</dbReference>
<evidence type="ECO:0000256" key="1">
    <source>
        <dbReference type="ARBA" id="ARBA00022723"/>
    </source>
</evidence>
<dbReference type="KEGG" id="bgt:106057423"/>
<dbReference type="Proteomes" id="UP001165740">
    <property type="component" value="Chromosome 13"/>
</dbReference>
<keyword evidence="7" id="KW-1185">Reference proteome</keyword>
<dbReference type="PANTHER" id="PTHR46600:SF11">
    <property type="entry name" value="THAP DOMAIN-CONTAINING PROTEIN 10"/>
    <property type="match status" value="1"/>
</dbReference>